<evidence type="ECO:0000259" key="8">
    <source>
        <dbReference type="PROSITE" id="PS50902"/>
    </source>
</evidence>
<dbReference type="AlphaFoldDB" id="A0A383VHX2"/>
<dbReference type="InterPro" id="IPR029039">
    <property type="entry name" value="Flavoprotein-like_sf"/>
</dbReference>
<dbReference type="GO" id="GO:0010181">
    <property type="term" value="F:FMN binding"/>
    <property type="evidence" value="ECO:0007669"/>
    <property type="project" value="InterPro"/>
</dbReference>
<accession>A0A383VHX2</accession>
<dbReference type="PANTHER" id="PTHR32145">
    <property type="entry name" value="DIFLAVIN FLAVOPROTEIN A 2-RELATED"/>
    <property type="match status" value="1"/>
</dbReference>
<dbReference type="STRING" id="3088.A0A383VHX2"/>
<dbReference type="Pfam" id="PF01613">
    <property type="entry name" value="Flavin_Reduct"/>
    <property type="match status" value="1"/>
</dbReference>
<evidence type="ECO:0000256" key="2">
    <source>
        <dbReference type="ARBA" id="ARBA00006098"/>
    </source>
</evidence>
<dbReference type="InterPro" id="IPR045761">
    <property type="entry name" value="ODP_dom"/>
</dbReference>
<dbReference type="Pfam" id="PF19583">
    <property type="entry name" value="ODP"/>
    <property type="match status" value="1"/>
</dbReference>
<dbReference type="Gene3D" id="3.60.15.10">
    <property type="entry name" value="Ribonuclease Z/Hydroxyacylglutathione hydrolase-like"/>
    <property type="match status" value="1"/>
</dbReference>
<comment type="similarity">
    <text evidence="2">In the C-terminal section; belongs to the flavodoxin reductase family.</text>
</comment>
<dbReference type="SUPFAM" id="SSF52218">
    <property type="entry name" value="Flavoproteins"/>
    <property type="match status" value="1"/>
</dbReference>
<dbReference type="PROSITE" id="PS50902">
    <property type="entry name" value="FLAVODOXIN_LIKE"/>
    <property type="match status" value="1"/>
</dbReference>
<dbReference type="SMART" id="SM00903">
    <property type="entry name" value="Flavin_Reduct"/>
    <property type="match status" value="1"/>
</dbReference>
<dbReference type="SUPFAM" id="SSF56281">
    <property type="entry name" value="Metallo-hydrolase/oxidoreductase"/>
    <property type="match status" value="1"/>
</dbReference>
<keyword evidence="5" id="KW-0249">Electron transport</keyword>
<comment type="function">
    <text evidence="7">Mediates electron transfer from NADH to oxygen, reducing it to water. This modular protein has 3 redox cofactors, in other organisms the same activity requires 2 or 3 proteins.</text>
</comment>
<reference evidence="9 10" key="1">
    <citation type="submission" date="2016-10" db="EMBL/GenBank/DDBJ databases">
        <authorList>
            <person name="Cai Z."/>
        </authorList>
    </citation>
    <scope>NUCLEOTIDE SEQUENCE [LARGE SCALE GENOMIC DNA]</scope>
</reference>
<evidence type="ECO:0000256" key="6">
    <source>
        <dbReference type="ARBA" id="ARBA00023004"/>
    </source>
</evidence>
<dbReference type="InterPro" id="IPR036866">
    <property type="entry name" value="RibonucZ/Hydroxyglut_hydro"/>
</dbReference>
<evidence type="ECO:0000256" key="4">
    <source>
        <dbReference type="ARBA" id="ARBA00022723"/>
    </source>
</evidence>
<dbReference type="Proteomes" id="UP000256970">
    <property type="component" value="Unassembled WGS sequence"/>
</dbReference>
<proteinExistence type="inferred from homology"/>
<dbReference type="InterPro" id="IPR002563">
    <property type="entry name" value="Flavin_Rdtase-like_dom"/>
</dbReference>
<feature type="domain" description="Flavodoxin-like" evidence="8">
    <location>
        <begin position="340"/>
        <end position="529"/>
    </location>
</feature>
<dbReference type="EMBL" id="FNXT01000360">
    <property type="protein sequence ID" value="SZX63966.1"/>
    <property type="molecule type" value="Genomic_DNA"/>
</dbReference>
<dbReference type="Gene3D" id="2.30.110.10">
    <property type="entry name" value="Electron Transport, Fmn-binding Protein, Chain A"/>
    <property type="match status" value="1"/>
</dbReference>
<dbReference type="InterPro" id="IPR008254">
    <property type="entry name" value="Flavodoxin/NO_synth"/>
</dbReference>
<keyword evidence="4" id="KW-0479">Metal-binding</keyword>
<keyword evidence="10" id="KW-1185">Reference proteome</keyword>
<keyword evidence="3" id="KW-0813">Transport</keyword>
<dbReference type="GO" id="GO:0046872">
    <property type="term" value="F:metal ion binding"/>
    <property type="evidence" value="ECO:0007669"/>
    <property type="project" value="UniProtKB-KW"/>
</dbReference>
<evidence type="ECO:0000256" key="3">
    <source>
        <dbReference type="ARBA" id="ARBA00022448"/>
    </source>
</evidence>
<evidence type="ECO:0000313" key="10">
    <source>
        <dbReference type="Proteomes" id="UP000256970"/>
    </source>
</evidence>
<protein>
    <recommendedName>
        <fullName evidence="8">Flavodoxin-like domain-containing protein</fullName>
    </recommendedName>
</protein>
<comment type="cofactor">
    <cofactor evidence="1">
        <name>Fe cation</name>
        <dbReference type="ChEBI" id="CHEBI:24875"/>
    </cofactor>
</comment>
<dbReference type="PANTHER" id="PTHR32145:SF11">
    <property type="entry name" value="DIFLAVIN FLAVOPROTEIN A 2-RELATED"/>
    <property type="match status" value="1"/>
</dbReference>
<gene>
    <name evidence="9" type="ORF">BQ4739_LOCUS4497</name>
</gene>
<dbReference type="CDD" id="cd07709">
    <property type="entry name" value="flavodiiron_proteins_MBL-fold"/>
    <property type="match status" value="1"/>
</dbReference>
<evidence type="ECO:0000256" key="5">
    <source>
        <dbReference type="ARBA" id="ARBA00022982"/>
    </source>
</evidence>
<organism evidence="9 10">
    <name type="scientific">Tetradesmus obliquus</name>
    <name type="common">Green alga</name>
    <name type="synonym">Acutodesmus obliquus</name>
    <dbReference type="NCBI Taxonomy" id="3088"/>
    <lineage>
        <taxon>Eukaryota</taxon>
        <taxon>Viridiplantae</taxon>
        <taxon>Chlorophyta</taxon>
        <taxon>core chlorophytes</taxon>
        <taxon>Chlorophyceae</taxon>
        <taxon>CS clade</taxon>
        <taxon>Sphaeropleales</taxon>
        <taxon>Scenedesmaceae</taxon>
        <taxon>Tetradesmus</taxon>
    </lineage>
</organism>
<dbReference type="SUPFAM" id="SSF50475">
    <property type="entry name" value="FMN-binding split barrel"/>
    <property type="match status" value="2"/>
</dbReference>
<dbReference type="SMART" id="SM00849">
    <property type="entry name" value="Lactamase_B"/>
    <property type="match status" value="1"/>
</dbReference>
<dbReference type="InterPro" id="IPR012349">
    <property type="entry name" value="Split_barrel_FMN-bd"/>
</dbReference>
<name>A0A383VHX2_TETOB</name>
<keyword evidence="6" id="KW-0408">Iron</keyword>
<dbReference type="Gene3D" id="3.40.50.360">
    <property type="match status" value="1"/>
</dbReference>
<evidence type="ECO:0000256" key="1">
    <source>
        <dbReference type="ARBA" id="ARBA00001962"/>
    </source>
</evidence>
<dbReference type="InterPro" id="IPR001279">
    <property type="entry name" value="Metallo-B-lactamas"/>
</dbReference>
<sequence length="688" mass="74027">MLGKTLTNKHACVGSKPAGVKMAPVALRAPKVTRQGVVRASLKPEAAGAAARAVSTAAAAVEAPVESASAAKLSPVEMWNGNKRLQTQVLPLAQNTIAIRSLDYDRDRFDIEFGLEKGTTYNAYLIFGETHTALVDASHEKFSNLFIATLKQELAAAGRSIDYILVSHTEPDHSFLVPAVLDLYPEATVVASKVAIAFLKGLTNRDFKNQAVKGGDKIDLGGGHVMEFVMAPNLHWPDTMFSYDHATGVMYTCDAFGMHYCTEEPFDTDVQAIMPHYRFYYDCLMKPNAKSVTTALRKVADLKYNTLANGHGPILRYNVEQLVTNYRDWSMAVEKGSTQVAVLYAADYGYSDRLSQTLAKGITKAGVKTEMVDVLSVDPQELVGIMAASKGLVLMAPPSGNTEAKRTMAALLSAIKPKTKVIVADSYGGSDEPVDTLVAGLLGVDAQVLGDALRVKEEPTHMLYQAFEEAGTDLAQALTTKEVIARKKAAMCGEVAKALGRISSGLYIVAAAQNNARSGMVASWVSQASFEPLGLTTSDICVAAAAAAAAVAWLPAGGMVASWVSQASFEPLGLTISVAKDRAIESMMQVGDKFVLNCLGEKGADPIMKHFLKRFAAGEDRFQGVEWFPASGNQGPVLKDAIAYMECQVVSRMETPDHWVTYAHVTGGEVMNSDERTAVHRRKVGNYY</sequence>
<dbReference type="InterPro" id="IPR051285">
    <property type="entry name" value="NADH_oxidoreductase_modular"/>
</dbReference>
<evidence type="ECO:0000313" key="9">
    <source>
        <dbReference type="EMBL" id="SZX63966.1"/>
    </source>
</evidence>
<evidence type="ECO:0000256" key="7">
    <source>
        <dbReference type="ARBA" id="ARBA00025633"/>
    </source>
</evidence>